<protein>
    <recommendedName>
        <fullName evidence="5">Thiol:disulfide interchange protein DsbG</fullName>
    </recommendedName>
</protein>
<dbReference type="SUPFAM" id="SSF54423">
    <property type="entry name" value="DsbC/DsbG N-terminal domain-like"/>
    <property type="match status" value="1"/>
</dbReference>
<proteinExistence type="predicted"/>
<dbReference type="PANTHER" id="PTHR35272:SF3">
    <property type="entry name" value="THIOL:DISULFIDE INTERCHANGE PROTEIN DSBC"/>
    <property type="match status" value="1"/>
</dbReference>
<reference evidence="3 4" key="1">
    <citation type="submission" date="2008-03" db="EMBL/GenBank/DDBJ databases">
        <title>Complete sequence of plasmid1 of Beijerinckia indica subsp. indica ATCC 9039.</title>
        <authorList>
            <consortium name="US DOE Joint Genome Institute"/>
            <person name="Copeland A."/>
            <person name="Lucas S."/>
            <person name="Lapidus A."/>
            <person name="Glavina del Rio T."/>
            <person name="Dalin E."/>
            <person name="Tice H."/>
            <person name="Bruce D."/>
            <person name="Goodwin L."/>
            <person name="Pitluck S."/>
            <person name="LaButti K."/>
            <person name="Schmutz J."/>
            <person name="Larimer F."/>
            <person name="Land M."/>
            <person name="Hauser L."/>
            <person name="Kyrpides N."/>
            <person name="Mikhailova N."/>
            <person name="Dunfield P.F."/>
            <person name="Dedysh S.N."/>
            <person name="Liesack W."/>
            <person name="Saw J.H."/>
            <person name="Alam M."/>
            <person name="Chen Y."/>
            <person name="Murrell J.C."/>
            <person name="Richardson P."/>
        </authorList>
    </citation>
    <scope>NUCLEOTIDE SEQUENCE [LARGE SCALE GENOMIC DNA]</scope>
    <source>
        <strain evidence="4">ATCC 9039 / DSM 1715 / NCIMB 8712</strain>
        <plasmid evidence="3 4">pBIND01</plasmid>
    </source>
</reference>
<name>B2ILH9_BEII9</name>
<sequence>MRSIPVALFCLMPFAAAGSDLSELKQPSERVVEEPTLPPLVPGLSDRPSTPYRSEGINPDLPVLKHIAESGAKLSELGAMHGLQRVLVRRDKQFMILNVTPDGEAIIAGLQSDFPFDELKKSLPIDVTELQDTHAIKGLFVRNGHEFQVLYLTPDGQNVIPGVMWDATGHNITRDQVSSIEGAIPRVEIKNDTMPAVAVSALDGKPSLSVVKETSFGTYGRSGAPRLWIFVDPLCSFSIRAMDQLRSYATRGEIELAVVPVSIIDHEDGGKSTEHALSMLSLPRETMVAAWRNDQLNNPVAAEARDRLTINMAAAEVIHLRGTPTLLWQKEDGSEGRLDGLASDWDRVIASMRH</sequence>
<feature type="chain" id="PRO_5002778844" description="Thiol:disulfide interchange protein DsbG" evidence="2">
    <location>
        <begin position="18"/>
        <end position="354"/>
    </location>
</feature>
<feature type="signal peptide" evidence="2">
    <location>
        <begin position="1"/>
        <end position="17"/>
    </location>
</feature>
<dbReference type="OrthoDB" id="12976at2"/>
<keyword evidence="3" id="KW-0614">Plasmid</keyword>
<dbReference type="Proteomes" id="UP000001695">
    <property type="component" value="Plasmid pBIND01"/>
</dbReference>
<dbReference type="RefSeq" id="WP_012382992.1">
    <property type="nucleotide sequence ID" value="NC_010580.1"/>
</dbReference>
<evidence type="ECO:0000256" key="1">
    <source>
        <dbReference type="SAM" id="MobiDB-lite"/>
    </source>
</evidence>
<dbReference type="InterPro" id="IPR009094">
    <property type="entry name" value="DiS-bond_isomerase_DsbC/G_N_sf"/>
</dbReference>
<accession>B2ILH9</accession>
<dbReference type="Gene3D" id="3.10.450.70">
    <property type="entry name" value="Disulphide bond isomerase, DsbC/G, N-terminal"/>
    <property type="match status" value="2"/>
</dbReference>
<dbReference type="AlphaFoldDB" id="B2ILH9"/>
<keyword evidence="2" id="KW-0732">Signal</keyword>
<dbReference type="InterPro" id="IPR036249">
    <property type="entry name" value="Thioredoxin-like_sf"/>
</dbReference>
<dbReference type="Gene3D" id="3.40.30.10">
    <property type="entry name" value="Glutaredoxin"/>
    <property type="match status" value="1"/>
</dbReference>
<dbReference type="InterPro" id="IPR051470">
    <property type="entry name" value="Thiol:disulfide_interchange"/>
</dbReference>
<gene>
    <name evidence="3" type="ordered locus">Bind_3850</name>
</gene>
<feature type="region of interest" description="Disordered" evidence="1">
    <location>
        <begin position="28"/>
        <end position="56"/>
    </location>
</feature>
<evidence type="ECO:0008006" key="5">
    <source>
        <dbReference type="Google" id="ProtNLM"/>
    </source>
</evidence>
<evidence type="ECO:0000256" key="2">
    <source>
        <dbReference type="SAM" id="SignalP"/>
    </source>
</evidence>
<organism evidence="3 4">
    <name type="scientific">Beijerinckia indica subsp. indica (strain ATCC 9039 / DSM 1715 / NCIMB 8712)</name>
    <dbReference type="NCBI Taxonomy" id="395963"/>
    <lineage>
        <taxon>Bacteria</taxon>
        <taxon>Pseudomonadati</taxon>
        <taxon>Pseudomonadota</taxon>
        <taxon>Alphaproteobacteria</taxon>
        <taxon>Hyphomicrobiales</taxon>
        <taxon>Beijerinckiaceae</taxon>
        <taxon>Beijerinckia</taxon>
    </lineage>
</organism>
<geneLocation type="plasmid" evidence="3 4">
    <name>pBIND01</name>
</geneLocation>
<keyword evidence="4" id="KW-1185">Reference proteome</keyword>
<dbReference type="KEGG" id="bid:Bind_3850"/>
<dbReference type="GO" id="GO:0042597">
    <property type="term" value="C:periplasmic space"/>
    <property type="evidence" value="ECO:0007669"/>
    <property type="project" value="InterPro"/>
</dbReference>
<dbReference type="SUPFAM" id="SSF52833">
    <property type="entry name" value="Thioredoxin-like"/>
    <property type="match status" value="1"/>
</dbReference>
<evidence type="ECO:0000313" key="4">
    <source>
        <dbReference type="Proteomes" id="UP000001695"/>
    </source>
</evidence>
<evidence type="ECO:0000313" key="3">
    <source>
        <dbReference type="EMBL" id="ACB97379.1"/>
    </source>
</evidence>
<dbReference type="HOGENOM" id="CLU_831016_0_0_5"/>
<dbReference type="EMBL" id="CP001017">
    <property type="protein sequence ID" value="ACB97379.1"/>
    <property type="molecule type" value="Genomic_DNA"/>
</dbReference>
<dbReference type="PANTHER" id="PTHR35272">
    <property type="entry name" value="THIOL:DISULFIDE INTERCHANGE PROTEIN DSBC-RELATED"/>
    <property type="match status" value="1"/>
</dbReference>